<gene>
    <name evidence="1" type="ORF">P171DRAFT_491917</name>
</gene>
<accession>A0A9P4P3D3</accession>
<sequence length="172" mass="19557">MSSNVIELRAPTYHISLSGSPGAQHNEYSIDVRAEDAPSNPRPSIIDLLRSRSSRESYYRRLWGTETEIDIGLRAIAGAKERGDRIPGRHEAEVMGSLGRHAQFAVDLYVKVTNANLPADFYVRVDKRVVGERADAVMYVRDGEEFMELARAEGKDMIEALRALREVWRRRR</sequence>
<evidence type="ECO:0000313" key="2">
    <source>
        <dbReference type="Proteomes" id="UP000799764"/>
    </source>
</evidence>
<protein>
    <submittedName>
        <fullName evidence="1">Uncharacterized protein</fullName>
    </submittedName>
</protein>
<keyword evidence="2" id="KW-1185">Reference proteome</keyword>
<dbReference type="Proteomes" id="UP000799764">
    <property type="component" value="Unassembled WGS sequence"/>
</dbReference>
<proteinExistence type="predicted"/>
<evidence type="ECO:0000313" key="1">
    <source>
        <dbReference type="EMBL" id="KAF2437574.1"/>
    </source>
</evidence>
<dbReference type="AlphaFoldDB" id="A0A9P4P3D3"/>
<dbReference type="EMBL" id="MU001515">
    <property type="protein sequence ID" value="KAF2437574.1"/>
    <property type="molecule type" value="Genomic_DNA"/>
</dbReference>
<comment type="caution">
    <text evidence="1">The sequence shown here is derived from an EMBL/GenBank/DDBJ whole genome shotgun (WGS) entry which is preliminary data.</text>
</comment>
<reference evidence="1" key="1">
    <citation type="journal article" date="2020" name="Stud. Mycol.">
        <title>101 Dothideomycetes genomes: a test case for predicting lifestyles and emergence of pathogens.</title>
        <authorList>
            <person name="Haridas S."/>
            <person name="Albert R."/>
            <person name="Binder M."/>
            <person name="Bloem J."/>
            <person name="Labutti K."/>
            <person name="Salamov A."/>
            <person name="Andreopoulos B."/>
            <person name="Baker S."/>
            <person name="Barry K."/>
            <person name="Bills G."/>
            <person name="Bluhm B."/>
            <person name="Cannon C."/>
            <person name="Castanera R."/>
            <person name="Culley D."/>
            <person name="Daum C."/>
            <person name="Ezra D."/>
            <person name="Gonzalez J."/>
            <person name="Henrissat B."/>
            <person name="Kuo A."/>
            <person name="Liang C."/>
            <person name="Lipzen A."/>
            <person name="Lutzoni F."/>
            <person name="Magnuson J."/>
            <person name="Mondo S."/>
            <person name="Nolan M."/>
            <person name="Ohm R."/>
            <person name="Pangilinan J."/>
            <person name="Park H.-J."/>
            <person name="Ramirez L."/>
            <person name="Alfaro M."/>
            <person name="Sun H."/>
            <person name="Tritt A."/>
            <person name="Yoshinaga Y."/>
            <person name="Zwiers L.-H."/>
            <person name="Turgeon B."/>
            <person name="Goodwin S."/>
            <person name="Spatafora J."/>
            <person name="Crous P."/>
            <person name="Grigoriev I."/>
        </authorList>
    </citation>
    <scope>NUCLEOTIDE SEQUENCE</scope>
    <source>
        <strain evidence="1">CBS 690.94</strain>
    </source>
</reference>
<name>A0A9P4P3D3_9PLEO</name>
<organism evidence="1 2">
    <name type="scientific">Karstenula rhodostoma CBS 690.94</name>
    <dbReference type="NCBI Taxonomy" id="1392251"/>
    <lineage>
        <taxon>Eukaryota</taxon>
        <taxon>Fungi</taxon>
        <taxon>Dikarya</taxon>
        <taxon>Ascomycota</taxon>
        <taxon>Pezizomycotina</taxon>
        <taxon>Dothideomycetes</taxon>
        <taxon>Pleosporomycetidae</taxon>
        <taxon>Pleosporales</taxon>
        <taxon>Massarineae</taxon>
        <taxon>Didymosphaeriaceae</taxon>
        <taxon>Karstenula</taxon>
    </lineage>
</organism>